<dbReference type="InterPro" id="IPR042099">
    <property type="entry name" value="ANL_N_sf"/>
</dbReference>
<reference evidence="6" key="1">
    <citation type="submission" date="2018-12" db="EMBL/GenBank/DDBJ databases">
        <title>Tengunoibacter tsumagoiensis gen. nov., sp. nov., Dictyobacter kobayashii sp. nov., D. alpinus sp. nov., and D. joshuensis sp. nov. and description of Dictyobacteraceae fam. nov. within the order Ktedonobacterales isolated from Tengu-no-mugimeshi.</title>
        <authorList>
            <person name="Wang C.M."/>
            <person name="Zheng Y."/>
            <person name="Sakai Y."/>
            <person name="Toyoda A."/>
            <person name="Minakuchi Y."/>
            <person name="Abe K."/>
            <person name="Yokota A."/>
            <person name="Yabe S."/>
        </authorList>
    </citation>
    <scope>NUCLEOTIDE SEQUENCE [LARGE SCALE GENOMIC DNA]</scope>
    <source>
        <strain evidence="6">Uno3</strain>
    </source>
</reference>
<dbReference type="OrthoDB" id="9781737at2"/>
<dbReference type="InterPro" id="IPR020845">
    <property type="entry name" value="AMP-binding_CS"/>
</dbReference>
<keyword evidence="2 5" id="KW-0436">Ligase</keyword>
<dbReference type="InterPro" id="IPR000873">
    <property type="entry name" value="AMP-dep_synth/lig_dom"/>
</dbReference>
<feature type="domain" description="AMP-binding enzyme C-terminal" evidence="4">
    <location>
        <begin position="425"/>
        <end position="500"/>
    </location>
</feature>
<comment type="caution">
    <text evidence="5">The sequence shown here is derived from an EMBL/GenBank/DDBJ whole genome shotgun (WGS) entry which is preliminary data.</text>
</comment>
<accession>A0A402A7K1</accession>
<protein>
    <submittedName>
        <fullName evidence="5">Long-chain-fatty-acid--CoA ligase</fullName>
    </submittedName>
</protein>
<dbReference type="EMBL" id="BIFR01000002">
    <property type="protein sequence ID" value="GCE14956.1"/>
    <property type="molecule type" value="Genomic_DNA"/>
</dbReference>
<dbReference type="PROSITE" id="PS00455">
    <property type="entry name" value="AMP_BINDING"/>
    <property type="match status" value="1"/>
</dbReference>
<comment type="similarity">
    <text evidence="1">Belongs to the ATP-dependent AMP-binding enzyme family.</text>
</comment>
<dbReference type="InterPro" id="IPR045851">
    <property type="entry name" value="AMP-bd_C_sf"/>
</dbReference>
<dbReference type="SUPFAM" id="SSF56801">
    <property type="entry name" value="Acetyl-CoA synthetase-like"/>
    <property type="match status" value="1"/>
</dbReference>
<evidence type="ECO:0000313" key="6">
    <source>
        <dbReference type="Proteomes" id="UP000287352"/>
    </source>
</evidence>
<dbReference type="Proteomes" id="UP000287352">
    <property type="component" value="Unassembled WGS sequence"/>
</dbReference>
<evidence type="ECO:0000259" key="4">
    <source>
        <dbReference type="Pfam" id="PF13193"/>
    </source>
</evidence>
<evidence type="ECO:0000256" key="1">
    <source>
        <dbReference type="ARBA" id="ARBA00006432"/>
    </source>
</evidence>
<dbReference type="GO" id="GO:0006631">
    <property type="term" value="P:fatty acid metabolic process"/>
    <property type="evidence" value="ECO:0007669"/>
    <property type="project" value="TreeGrafter"/>
</dbReference>
<dbReference type="Pfam" id="PF13193">
    <property type="entry name" value="AMP-binding_C"/>
    <property type="match status" value="1"/>
</dbReference>
<dbReference type="GO" id="GO:0031956">
    <property type="term" value="F:medium-chain fatty acid-CoA ligase activity"/>
    <property type="evidence" value="ECO:0007669"/>
    <property type="project" value="TreeGrafter"/>
</dbReference>
<proteinExistence type="inferred from homology"/>
<evidence type="ECO:0000259" key="3">
    <source>
        <dbReference type="Pfam" id="PF00501"/>
    </source>
</evidence>
<dbReference type="PANTHER" id="PTHR43201">
    <property type="entry name" value="ACYL-COA SYNTHETASE"/>
    <property type="match status" value="1"/>
</dbReference>
<dbReference type="Gene3D" id="3.30.300.30">
    <property type="match status" value="1"/>
</dbReference>
<dbReference type="PANTHER" id="PTHR43201:SF5">
    <property type="entry name" value="MEDIUM-CHAIN ACYL-COA LIGASE ACSF2, MITOCHONDRIAL"/>
    <property type="match status" value="1"/>
</dbReference>
<evidence type="ECO:0000256" key="2">
    <source>
        <dbReference type="ARBA" id="ARBA00022598"/>
    </source>
</evidence>
<dbReference type="InterPro" id="IPR025110">
    <property type="entry name" value="AMP-bd_C"/>
</dbReference>
<dbReference type="AlphaFoldDB" id="A0A402A7K1"/>
<keyword evidence="6" id="KW-1185">Reference proteome</keyword>
<dbReference type="CDD" id="cd04433">
    <property type="entry name" value="AFD_class_I"/>
    <property type="match status" value="1"/>
</dbReference>
<name>A0A402A7K1_9CHLR</name>
<sequence>MKSDQHTSTLISDAIFSAASICPEREAIIAPGRRLTYSALSKRIEALHIELQKHNIRPLEKIAWADVGTSHFVELLYAIGMSDAVGVPLHAGAPSEEWSMHCELCDVSTIIVPAAFMQKGQEIFARDARLQRILLIEEHNDKPVLTLLHTRERKEEHDETNKSEPGDAIILCSSGTTGRPKAIVLTHRNLLINQASLIQYMHITQQDRLLVSKPMIHSSTLIEVLSLLQAQGSIVLSPWLTARGTLAVIQREECTMSCIVPAMARELLSVITPGSEQSLLLRALSVSGSPVASQLLLDLSANLPHCGIYHAYGLTEAAPRVSALLPHELHQHSRSVGRSIPHVKVCIVDANDQPVPLGQIGELIVCGENVMRTYYGNPVETKKALRAPGLHTGDLAYIDEQGFIYLQGRIDDLINCGGQKVYPLEIEQVLLNHPAIAEALVQGQTDERLGCIPVASVVPVAGQYLEEQSIRAYCQLHLAAYKIPRHIAICTALAHTPSGKVQRRRQITESVSNVK</sequence>
<evidence type="ECO:0000313" key="5">
    <source>
        <dbReference type="EMBL" id="GCE14956.1"/>
    </source>
</evidence>
<dbReference type="Gene3D" id="3.40.50.12780">
    <property type="entry name" value="N-terminal domain of ligase-like"/>
    <property type="match status" value="1"/>
</dbReference>
<feature type="domain" description="AMP-dependent synthetase/ligase" evidence="3">
    <location>
        <begin position="19"/>
        <end position="375"/>
    </location>
</feature>
<dbReference type="RefSeq" id="WP_126582481.1">
    <property type="nucleotide sequence ID" value="NZ_BIFR01000002.1"/>
</dbReference>
<dbReference type="Pfam" id="PF00501">
    <property type="entry name" value="AMP-binding"/>
    <property type="match status" value="1"/>
</dbReference>
<gene>
    <name evidence="5" type="primary">fadD</name>
    <name evidence="5" type="ORF">KTT_48150</name>
</gene>
<organism evidence="5 6">
    <name type="scientific">Tengunoibacter tsumagoiensis</name>
    <dbReference type="NCBI Taxonomy" id="2014871"/>
    <lineage>
        <taxon>Bacteria</taxon>
        <taxon>Bacillati</taxon>
        <taxon>Chloroflexota</taxon>
        <taxon>Ktedonobacteria</taxon>
        <taxon>Ktedonobacterales</taxon>
        <taxon>Dictyobacteraceae</taxon>
        <taxon>Tengunoibacter</taxon>
    </lineage>
</organism>